<dbReference type="PANTHER" id="PTHR13630:SF1">
    <property type="entry name" value="GAMMA-SECRETASE-ACTIVATING PROTEIN"/>
    <property type="match status" value="1"/>
</dbReference>
<dbReference type="EMBL" id="KZ312439">
    <property type="protein sequence ID" value="KAG8240233.1"/>
    <property type="molecule type" value="Genomic_DNA"/>
</dbReference>
<evidence type="ECO:0000313" key="2">
    <source>
        <dbReference type="EMBL" id="KAG8240233.1"/>
    </source>
</evidence>
<evidence type="ECO:0008006" key="4">
    <source>
        <dbReference type="Google" id="ProtNLM"/>
    </source>
</evidence>
<keyword evidence="1" id="KW-0732">Signal</keyword>
<dbReference type="OrthoDB" id="9997853at2759"/>
<feature type="chain" id="PRO_5035441918" description="Lipocalin/cytosolic fatty-acid binding domain-containing protein" evidence="1">
    <location>
        <begin position="21"/>
        <end position="184"/>
    </location>
</feature>
<reference evidence="2" key="2">
    <citation type="submission" date="2017-10" db="EMBL/GenBank/DDBJ databases">
        <title>Ladona fulva Genome sequencing and assembly.</title>
        <authorList>
            <person name="Murali S."/>
            <person name="Richards S."/>
            <person name="Bandaranaike D."/>
            <person name="Bellair M."/>
            <person name="Blankenburg K."/>
            <person name="Chao H."/>
            <person name="Dinh H."/>
            <person name="Doddapaneni H."/>
            <person name="Dugan-Rocha S."/>
            <person name="Elkadiri S."/>
            <person name="Gnanaolivu R."/>
            <person name="Hernandez B."/>
            <person name="Skinner E."/>
            <person name="Javaid M."/>
            <person name="Lee S."/>
            <person name="Li M."/>
            <person name="Ming W."/>
            <person name="Munidasa M."/>
            <person name="Muniz J."/>
            <person name="Nguyen L."/>
            <person name="Hughes D."/>
            <person name="Osuji N."/>
            <person name="Pu L.-L."/>
            <person name="Puazo M."/>
            <person name="Qu C."/>
            <person name="Quiroz J."/>
            <person name="Raj R."/>
            <person name="Weissenberger G."/>
            <person name="Xin Y."/>
            <person name="Zou X."/>
            <person name="Han Y."/>
            <person name="Worley K."/>
            <person name="Muzny D."/>
            <person name="Gibbs R."/>
        </authorList>
    </citation>
    <scope>NUCLEOTIDE SEQUENCE</scope>
    <source>
        <strain evidence="2">Sampled in the wild</strain>
    </source>
</reference>
<dbReference type="Proteomes" id="UP000792457">
    <property type="component" value="Unassembled WGS sequence"/>
</dbReference>
<evidence type="ECO:0000313" key="3">
    <source>
        <dbReference type="Proteomes" id="UP000792457"/>
    </source>
</evidence>
<name>A0A8K0KTT7_LADFU</name>
<feature type="signal peptide" evidence="1">
    <location>
        <begin position="1"/>
        <end position="20"/>
    </location>
</feature>
<comment type="caution">
    <text evidence="2">The sequence shown here is derived from an EMBL/GenBank/DDBJ whole genome shotgun (WGS) entry which is preliminary data.</text>
</comment>
<keyword evidence="3" id="KW-1185">Reference proteome</keyword>
<proteinExistence type="predicted"/>
<accession>A0A8K0KTT7</accession>
<reference evidence="2" key="1">
    <citation type="submission" date="2013-04" db="EMBL/GenBank/DDBJ databases">
        <authorList>
            <person name="Qu J."/>
            <person name="Murali S.C."/>
            <person name="Bandaranaike D."/>
            <person name="Bellair M."/>
            <person name="Blankenburg K."/>
            <person name="Chao H."/>
            <person name="Dinh H."/>
            <person name="Doddapaneni H."/>
            <person name="Downs B."/>
            <person name="Dugan-Rocha S."/>
            <person name="Elkadiri S."/>
            <person name="Gnanaolivu R.D."/>
            <person name="Hernandez B."/>
            <person name="Javaid M."/>
            <person name="Jayaseelan J.C."/>
            <person name="Lee S."/>
            <person name="Li M."/>
            <person name="Ming W."/>
            <person name="Munidasa M."/>
            <person name="Muniz J."/>
            <person name="Nguyen L."/>
            <person name="Ongeri F."/>
            <person name="Osuji N."/>
            <person name="Pu L.-L."/>
            <person name="Puazo M."/>
            <person name="Qu C."/>
            <person name="Quiroz J."/>
            <person name="Raj R."/>
            <person name="Weissenberger G."/>
            <person name="Xin Y."/>
            <person name="Zou X."/>
            <person name="Han Y."/>
            <person name="Richards S."/>
            <person name="Worley K."/>
            <person name="Muzny D."/>
            <person name="Gibbs R."/>
        </authorList>
    </citation>
    <scope>NUCLEOTIDE SEQUENCE</scope>
    <source>
        <strain evidence="2">Sampled in the wild</strain>
    </source>
</reference>
<gene>
    <name evidence="2" type="ORF">J437_LFUL004693</name>
</gene>
<dbReference type="AlphaFoldDB" id="A0A8K0KTT7"/>
<dbReference type="GO" id="GO:1902004">
    <property type="term" value="P:positive regulation of amyloid-beta formation"/>
    <property type="evidence" value="ECO:0007669"/>
    <property type="project" value="TreeGrafter"/>
</dbReference>
<dbReference type="PANTHER" id="PTHR13630">
    <property type="entry name" value="GAMMA-SECRETASE-ACTIVATING PROTEIN"/>
    <property type="match status" value="1"/>
</dbReference>
<protein>
    <recommendedName>
        <fullName evidence="4">Lipocalin/cytosolic fatty-acid binding domain-containing protein</fullName>
    </recommendedName>
</protein>
<sequence>MHLIFWILVFIMVTVHNISSSILEKFDYLSESENTKQWKILGQEKDGIIILGLHVESPESELCSTLLMYDQQNKNHKVLYTFDKYVNFIQASMNQNHTLLGFVTKEKILVRDDVDAESVLETVYKAYLVEIPDGRSSALPIDLEFEQTRKIALQFLYWKKEPHIIEKERFIVLIHKEGSYSQEW</sequence>
<evidence type="ECO:0000256" key="1">
    <source>
        <dbReference type="SAM" id="SignalP"/>
    </source>
</evidence>
<dbReference type="GO" id="GO:0005802">
    <property type="term" value="C:trans-Golgi network"/>
    <property type="evidence" value="ECO:0007669"/>
    <property type="project" value="TreeGrafter"/>
</dbReference>
<feature type="non-terminal residue" evidence="2">
    <location>
        <position position="1"/>
    </location>
</feature>
<dbReference type="InterPro" id="IPR026172">
    <property type="entry name" value="GSAP_fam"/>
</dbReference>
<organism evidence="2 3">
    <name type="scientific">Ladona fulva</name>
    <name type="common">Scarce chaser dragonfly</name>
    <name type="synonym">Libellula fulva</name>
    <dbReference type="NCBI Taxonomy" id="123851"/>
    <lineage>
        <taxon>Eukaryota</taxon>
        <taxon>Metazoa</taxon>
        <taxon>Ecdysozoa</taxon>
        <taxon>Arthropoda</taxon>
        <taxon>Hexapoda</taxon>
        <taxon>Insecta</taxon>
        <taxon>Pterygota</taxon>
        <taxon>Palaeoptera</taxon>
        <taxon>Odonata</taxon>
        <taxon>Epiprocta</taxon>
        <taxon>Anisoptera</taxon>
        <taxon>Libelluloidea</taxon>
        <taxon>Libellulidae</taxon>
        <taxon>Ladona</taxon>
    </lineage>
</organism>